<dbReference type="EMBL" id="JAFBDT010000003">
    <property type="protein sequence ID" value="MBM7561106.1"/>
    <property type="molecule type" value="Genomic_DNA"/>
</dbReference>
<accession>A0ABS2MNY0</accession>
<keyword evidence="1" id="KW-0805">Transcription regulation</keyword>
<dbReference type="PROSITE" id="PS50977">
    <property type="entry name" value="HTH_TETR_2"/>
    <property type="match status" value="1"/>
</dbReference>
<evidence type="ECO:0000256" key="3">
    <source>
        <dbReference type="ARBA" id="ARBA00023163"/>
    </source>
</evidence>
<reference evidence="6 7" key="1">
    <citation type="submission" date="2021-01" db="EMBL/GenBank/DDBJ databases">
        <title>Genomic Encyclopedia of Type Strains, Phase IV (KMG-IV): sequencing the most valuable type-strain genomes for metagenomic binning, comparative biology and taxonomic classification.</title>
        <authorList>
            <person name="Goeker M."/>
        </authorList>
    </citation>
    <scope>NUCLEOTIDE SEQUENCE [LARGE SCALE GENOMIC DNA]</scope>
    <source>
        <strain evidence="6 7">DSM 24436</strain>
    </source>
</reference>
<dbReference type="InterPro" id="IPR001647">
    <property type="entry name" value="HTH_TetR"/>
</dbReference>
<gene>
    <name evidence="6" type="ORF">JOC49_000623</name>
</gene>
<dbReference type="Gene3D" id="1.10.357.10">
    <property type="entry name" value="Tetracycline Repressor, domain 2"/>
    <property type="match status" value="1"/>
</dbReference>
<organism evidence="6 7">
    <name type="scientific">Fusibacter tunisiensis</name>
    <dbReference type="NCBI Taxonomy" id="1008308"/>
    <lineage>
        <taxon>Bacteria</taxon>
        <taxon>Bacillati</taxon>
        <taxon>Bacillota</taxon>
        <taxon>Clostridia</taxon>
        <taxon>Eubacteriales</taxon>
        <taxon>Eubacteriales Family XII. Incertae Sedis</taxon>
        <taxon>Fusibacter</taxon>
    </lineage>
</organism>
<evidence type="ECO:0000313" key="7">
    <source>
        <dbReference type="Proteomes" id="UP000767854"/>
    </source>
</evidence>
<keyword evidence="2 4" id="KW-0238">DNA-binding</keyword>
<dbReference type="InterPro" id="IPR009057">
    <property type="entry name" value="Homeodomain-like_sf"/>
</dbReference>
<keyword evidence="7" id="KW-1185">Reference proteome</keyword>
<name>A0ABS2MNY0_9FIRM</name>
<evidence type="ECO:0000256" key="2">
    <source>
        <dbReference type="ARBA" id="ARBA00023125"/>
    </source>
</evidence>
<dbReference type="SUPFAM" id="SSF46689">
    <property type="entry name" value="Homeodomain-like"/>
    <property type="match status" value="1"/>
</dbReference>
<evidence type="ECO:0000256" key="4">
    <source>
        <dbReference type="PROSITE-ProRule" id="PRU00335"/>
    </source>
</evidence>
<evidence type="ECO:0000259" key="5">
    <source>
        <dbReference type="PROSITE" id="PS50977"/>
    </source>
</evidence>
<dbReference type="PROSITE" id="PS01081">
    <property type="entry name" value="HTH_TETR_1"/>
    <property type="match status" value="1"/>
</dbReference>
<evidence type="ECO:0000313" key="6">
    <source>
        <dbReference type="EMBL" id="MBM7561106.1"/>
    </source>
</evidence>
<dbReference type="PANTHER" id="PTHR47506:SF1">
    <property type="entry name" value="HTH-TYPE TRANSCRIPTIONAL REGULATOR YJDC"/>
    <property type="match status" value="1"/>
</dbReference>
<dbReference type="PANTHER" id="PTHR47506">
    <property type="entry name" value="TRANSCRIPTIONAL REGULATORY PROTEIN"/>
    <property type="match status" value="1"/>
</dbReference>
<dbReference type="RefSeq" id="WP_204662180.1">
    <property type="nucleotide sequence ID" value="NZ_JAFBDT010000003.1"/>
</dbReference>
<dbReference type="Pfam" id="PF00440">
    <property type="entry name" value="TetR_N"/>
    <property type="match status" value="1"/>
</dbReference>
<feature type="DNA-binding region" description="H-T-H motif" evidence="4">
    <location>
        <begin position="28"/>
        <end position="47"/>
    </location>
</feature>
<protein>
    <submittedName>
        <fullName evidence="6">AcrR family transcriptional regulator</fullName>
    </submittedName>
</protein>
<proteinExistence type="predicted"/>
<dbReference type="Proteomes" id="UP000767854">
    <property type="component" value="Unassembled WGS sequence"/>
</dbReference>
<evidence type="ECO:0000256" key="1">
    <source>
        <dbReference type="ARBA" id="ARBA00023015"/>
    </source>
</evidence>
<comment type="caution">
    <text evidence="6">The sequence shown here is derived from an EMBL/GenBank/DDBJ whole genome shotgun (WGS) entry which is preliminary data.</text>
</comment>
<dbReference type="PRINTS" id="PR00455">
    <property type="entry name" value="HTHTETR"/>
</dbReference>
<feature type="domain" description="HTH tetR-type" evidence="5">
    <location>
        <begin position="5"/>
        <end position="65"/>
    </location>
</feature>
<keyword evidence="3" id="KW-0804">Transcription</keyword>
<dbReference type="Gene3D" id="1.10.10.60">
    <property type="entry name" value="Homeodomain-like"/>
    <property type="match status" value="1"/>
</dbReference>
<sequence length="203" mass="24123">MENKDSKSEMIKSMAFRLFLDRGYDATTIRMLSRAAGVEAPSIYHYFGSKKGLFYAISESYLEDYQELLKESMKHWGADPMNQILGFVKFAVWYTMNHIDETKFYLRYRLFWPAELSEDMEKHFHKTNDQKEDLLRDAIRVCIETGSCKVDEQTAYRSLINFVDSCTFNIIFSNWRPDEQELIETWQLFYQSRIKLGKGDFEL</sequence>
<dbReference type="InterPro" id="IPR023772">
    <property type="entry name" value="DNA-bd_HTH_TetR-type_CS"/>
</dbReference>